<evidence type="ECO:0000259" key="1">
    <source>
        <dbReference type="PROSITE" id="PS50532"/>
    </source>
</evidence>
<keyword evidence="3" id="KW-1185">Reference proteome</keyword>
<name>A9DDK9_9GAMM</name>
<dbReference type="STRING" id="314608.KT99_09663"/>
<evidence type="ECO:0000313" key="2">
    <source>
        <dbReference type="EMBL" id="EDQ00134.1"/>
    </source>
</evidence>
<sequence length="246" mass="29160">MTKINEVLRLKFDCQLSNRNIATCVKIGCSTISEILSRFKLSELGWPLPDGTSELQLTQALYQDKGPSQHKLMPDFALCFKELKRKGMTKRLLWEEYHTQYQACAYGYTQFCEYYTRWFKKKKRSMRQQHLLVLDNLRSAVTKPCRYEPTLNDSYRKLANHYCTAVMSVRPYKPKAENAVLIVERWILMRLRHQVFHTYAELNIVIRNLMHDLNQREMRQIGASRQDLFEMLDKPALKPLSLQPYL</sequence>
<feature type="domain" description="HTH IS408-type" evidence="1">
    <location>
        <begin position="4"/>
        <end position="83"/>
    </location>
</feature>
<evidence type="ECO:0000313" key="3">
    <source>
        <dbReference type="Proteomes" id="UP000005839"/>
    </source>
</evidence>
<comment type="caution">
    <text evidence="2">The sequence shown here is derived from an EMBL/GenBank/DDBJ whole genome shotgun (WGS) entry which is preliminary data.</text>
</comment>
<accession>A9DDK9</accession>
<dbReference type="InterPro" id="IPR017895">
    <property type="entry name" value="HTH_IS408/IS1162_type"/>
</dbReference>
<dbReference type="PANTHER" id="PTHR35004:SF8">
    <property type="entry name" value="TRANSPOSASE RV3428C-RELATED"/>
    <property type="match status" value="1"/>
</dbReference>
<gene>
    <name evidence="2" type="ORF">KT99_09663</name>
</gene>
<dbReference type="PROSITE" id="PS50532">
    <property type="entry name" value="HTH_IS408"/>
    <property type="match status" value="1"/>
</dbReference>
<reference evidence="2 3" key="1">
    <citation type="submission" date="2007-10" db="EMBL/GenBank/DDBJ databases">
        <authorList>
            <person name="Yayanos A."/>
            <person name="Ferriera S."/>
            <person name="Johnson J."/>
            <person name="Kravitz S."/>
            <person name="Halpern A."/>
            <person name="Remington K."/>
            <person name="Beeson K."/>
            <person name="Tran B."/>
            <person name="Rogers Y.-H."/>
            <person name="Friedman R."/>
            <person name="Venter J.C."/>
        </authorList>
    </citation>
    <scope>NUCLEOTIDE SEQUENCE [LARGE SCALE GENOMIC DNA]</scope>
    <source>
        <strain evidence="2 3">KT99</strain>
    </source>
</reference>
<dbReference type="Proteomes" id="UP000005839">
    <property type="component" value="Unassembled WGS sequence"/>
</dbReference>
<dbReference type="PANTHER" id="PTHR35004">
    <property type="entry name" value="TRANSPOSASE RV3428C-RELATED"/>
    <property type="match status" value="1"/>
</dbReference>
<organism evidence="2 3">
    <name type="scientific">Shewanella benthica KT99</name>
    <dbReference type="NCBI Taxonomy" id="314608"/>
    <lineage>
        <taxon>Bacteria</taxon>
        <taxon>Pseudomonadati</taxon>
        <taxon>Pseudomonadota</taxon>
        <taxon>Gammaproteobacteria</taxon>
        <taxon>Alteromonadales</taxon>
        <taxon>Shewanellaceae</taxon>
        <taxon>Shewanella</taxon>
    </lineage>
</organism>
<proteinExistence type="predicted"/>
<protein>
    <submittedName>
        <fullName evidence="2">Transposase</fullName>
    </submittedName>
</protein>
<dbReference type="AlphaFoldDB" id="A9DDK9"/>
<dbReference type="EMBL" id="ABIC01000025">
    <property type="protein sequence ID" value="EDQ00134.1"/>
    <property type="molecule type" value="Genomic_DNA"/>
</dbReference>